<evidence type="ECO:0000256" key="1">
    <source>
        <dbReference type="SAM" id="MobiDB-lite"/>
    </source>
</evidence>
<comment type="caution">
    <text evidence="3">The sequence shown here is derived from an EMBL/GenBank/DDBJ whole genome shotgun (WGS) entry which is preliminary data.</text>
</comment>
<dbReference type="PROSITE" id="PS51746">
    <property type="entry name" value="PPM_2"/>
    <property type="match status" value="1"/>
</dbReference>
<evidence type="ECO:0000259" key="2">
    <source>
        <dbReference type="PROSITE" id="PS51746"/>
    </source>
</evidence>
<evidence type="ECO:0000313" key="4">
    <source>
        <dbReference type="Proteomes" id="UP000078225"/>
    </source>
</evidence>
<dbReference type="Pfam" id="PF13672">
    <property type="entry name" value="PP2C_2"/>
    <property type="match status" value="1"/>
</dbReference>
<dbReference type="OrthoDB" id="9801841at2"/>
<dbReference type="AlphaFoldDB" id="A0A1B7L3F9"/>
<dbReference type="EMBL" id="LYRP01000012">
    <property type="protein sequence ID" value="OAT76877.1"/>
    <property type="molecule type" value="Genomic_DNA"/>
</dbReference>
<protein>
    <submittedName>
        <fullName evidence="3">Serine/threonine phosphatase</fullName>
    </submittedName>
</protein>
<sequence length="264" mass="29611">MNITMASLSQQGERTSNQDQTGEVIGERAACFLVCDGVAGNAGGEVAARIARNAILTEFDGEQHLNPQFIRQYVNNANQAIRSEQKNDQDNSKMGTTLVSLFIDRDYHLAYWVHAGDSRLYLFRRGFLYQVTTDHSLIQQLKDAGHQTEGVSSNLLYFALGMGDERREASYSDVVPVEDGDAFLLCTDGFWHGVTQEQMQQSLQMVNTPQEWLTLMHQSLRKHGETSDDTQDNYSAIAVWVGQPQETTLIHSLAEAAQFFPLRD</sequence>
<reference evidence="4" key="1">
    <citation type="submission" date="2016-05" db="EMBL/GenBank/DDBJ databases">
        <authorList>
            <person name="Behera P."/>
            <person name="Vaishampayan P."/>
            <person name="Singh N."/>
            <person name="Raina V."/>
            <person name="Suar M."/>
            <person name="Pattnaik A."/>
            <person name="Rastogi G."/>
        </authorList>
    </citation>
    <scope>NUCLEOTIDE SEQUENCE [LARGE SCALE GENOMIC DNA]</scope>
    <source>
        <strain evidence="4">MP23</strain>
    </source>
</reference>
<gene>
    <name evidence="3" type="ORF">A9B99_06050</name>
</gene>
<dbReference type="STRING" id="1691903.A9B99_06050"/>
<dbReference type="Proteomes" id="UP000078225">
    <property type="component" value="Unassembled WGS sequence"/>
</dbReference>
<dbReference type="Gene3D" id="3.60.40.10">
    <property type="entry name" value="PPM-type phosphatase domain"/>
    <property type="match status" value="1"/>
</dbReference>
<dbReference type="SMART" id="SM00332">
    <property type="entry name" value="PP2Cc"/>
    <property type="match status" value="1"/>
</dbReference>
<name>A0A1B7L3F9_9ENTR</name>
<organism evidence="3 4">
    <name type="scientific">Mangrovibacter phragmitis</name>
    <dbReference type="NCBI Taxonomy" id="1691903"/>
    <lineage>
        <taxon>Bacteria</taxon>
        <taxon>Pseudomonadati</taxon>
        <taxon>Pseudomonadota</taxon>
        <taxon>Gammaproteobacteria</taxon>
        <taxon>Enterobacterales</taxon>
        <taxon>Enterobacteriaceae</taxon>
        <taxon>Mangrovibacter</taxon>
    </lineage>
</organism>
<dbReference type="SMART" id="SM00331">
    <property type="entry name" value="PP2C_SIG"/>
    <property type="match status" value="1"/>
</dbReference>
<feature type="region of interest" description="Disordered" evidence="1">
    <location>
        <begin position="1"/>
        <end position="21"/>
    </location>
</feature>
<keyword evidence="4" id="KW-1185">Reference proteome</keyword>
<dbReference type="SUPFAM" id="SSF81606">
    <property type="entry name" value="PP2C-like"/>
    <property type="match status" value="1"/>
</dbReference>
<feature type="domain" description="PPM-type phosphatase" evidence="2">
    <location>
        <begin position="4"/>
        <end position="241"/>
    </location>
</feature>
<proteinExistence type="predicted"/>
<dbReference type="InterPro" id="IPR036457">
    <property type="entry name" value="PPM-type-like_dom_sf"/>
</dbReference>
<evidence type="ECO:0000313" key="3">
    <source>
        <dbReference type="EMBL" id="OAT76877.1"/>
    </source>
</evidence>
<accession>A0A1B7L3F9</accession>
<dbReference type="RefSeq" id="WP_064597309.1">
    <property type="nucleotide sequence ID" value="NZ_CP134782.1"/>
</dbReference>
<dbReference type="InterPro" id="IPR001932">
    <property type="entry name" value="PPM-type_phosphatase-like_dom"/>
</dbReference>
<dbReference type="CDD" id="cd00143">
    <property type="entry name" value="PP2Cc"/>
    <property type="match status" value="1"/>
</dbReference>